<feature type="transmembrane region" description="Helical" evidence="2">
    <location>
        <begin position="172"/>
        <end position="192"/>
    </location>
</feature>
<keyword evidence="2" id="KW-1133">Transmembrane helix</keyword>
<dbReference type="InterPro" id="IPR008063">
    <property type="entry name" value="Fas_rcpt"/>
</dbReference>
<keyword evidence="2" id="KW-0472">Membrane</keyword>
<dbReference type="Gene3D" id="2.10.50.10">
    <property type="entry name" value="Tumor Necrosis Factor Receptor, subunit A, domain 2"/>
    <property type="match status" value="2"/>
</dbReference>
<feature type="domain" description="TNFR-Cys" evidence="4">
    <location>
        <begin position="85"/>
        <end position="128"/>
    </location>
</feature>
<dbReference type="PRINTS" id="PR01680">
    <property type="entry name" value="TNFACTORR6"/>
</dbReference>
<feature type="repeat" description="TNFR-Cys" evidence="1">
    <location>
        <begin position="85"/>
        <end position="128"/>
    </location>
</feature>
<feature type="domain" description="TNFR-Cys" evidence="4">
    <location>
        <begin position="129"/>
        <end position="166"/>
    </location>
</feature>
<evidence type="ECO:0000313" key="5">
    <source>
        <dbReference type="Proteomes" id="UP001652624"/>
    </source>
</evidence>
<accession>A0ABM3X008</accession>
<reference evidence="6" key="2">
    <citation type="submission" date="2025-08" db="UniProtKB">
        <authorList>
            <consortium name="RefSeq"/>
        </authorList>
    </citation>
    <scope>IDENTIFICATION</scope>
</reference>
<dbReference type="PANTHER" id="PTHR46874:SF1">
    <property type="entry name" value="TUMOR NECROSIS FACTOR RECEPTOR SUPERFAMILY MEMBER 6"/>
    <property type="match status" value="1"/>
</dbReference>
<evidence type="ECO:0000259" key="4">
    <source>
        <dbReference type="PROSITE" id="PS50050"/>
    </source>
</evidence>
<name>A0ABM3X008_ERIEU</name>
<gene>
    <name evidence="6" type="primary">FAS</name>
</gene>
<keyword evidence="5" id="KW-1185">Reference proteome</keyword>
<dbReference type="PANTHER" id="PTHR46874">
    <property type="entry name" value="TUMOR NECROSIS FACTOR RECEPTOR SUPERFAMILY MEMBER 6"/>
    <property type="match status" value="1"/>
</dbReference>
<feature type="signal peptide" evidence="3">
    <location>
        <begin position="1"/>
        <end position="16"/>
    </location>
</feature>
<dbReference type="SMART" id="SM00208">
    <property type="entry name" value="TNFR"/>
    <property type="match status" value="3"/>
</dbReference>
<protein>
    <submittedName>
        <fullName evidence="6">Tumor necrosis factor receptor superfamily member 6 isoform X2</fullName>
    </submittedName>
</protein>
<keyword evidence="6" id="KW-0675">Receptor</keyword>
<keyword evidence="3" id="KW-0732">Signal</keyword>
<dbReference type="Proteomes" id="UP001652624">
    <property type="component" value="Chromosome 1"/>
</dbReference>
<evidence type="ECO:0000256" key="3">
    <source>
        <dbReference type="SAM" id="SignalP"/>
    </source>
</evidence>
<dbReference type="PROSITE" id="PS50050">
    <property type="entry name" value="TNFR_NGFR_2"/>
    <property type="match status" value="2"/>
</dbReference>
<dbReference type="Pfam" id="PF00020">
    <property type="entry name" value="TNFR_c6"/>
    <property type="match status" value="2"/>
</dbReference>
<sequence length="264" mass="28991">MPGVWVLRASILAAIAGPLLDGHKAKVTGSSPAKAEPGAKNVTKRSSECLEDPALWGELCCLPCLPGERKVSDCTSYRNRSGCEPCLAGKEYTELRHHALQCRKCRTCDGEHGLEVHRSCVPTQNTKCRCKPNFFCDTSDCEHCTPCSRCEHGIAEDCTPTSNTKCKEGSRAGLWGLLFLLVPIPIVGLLWWRKRRRQSSDFHGVSVPSDMLGTGGLNPEHFSGCATTQLPFSSHSLALSSYFFPAWDQRSFAAKGMDRKYLPT</sequence>
<reference evidence="5" key="1">
    <citation type="submission" date="2025-05" db="UniProtKB">
        <authorList>
            <consortium name="RefSeq"/>
        </authorList>
    </citation>
    <scope>NUCLEOTIDE SEQUENCE [LARGE SCALE GENOMIC DNA]</scope>
</reference>
<keyword evidence="2" id="KW-0812">Transmembrane</keyword>
<organism evidence="5 6">
    <name type="scientific">Erinaceus europaeus</name>
    <name type="common">Western European hedgehog</name>
    <dbReference type="NCBI Taxonomy" id="9365"/>
    <lineage>
        <taxon>Eukaryota</taxon>
        <taxon>Metazoa</taxon>
        <taxon>Chordata</taxon>
        <taxon>Craniata</taxon>
        <taxon>Vertebrata</taxon>
        <taxon>Euteleostomi</taxon>
        <taxon>Mammalia</taxon>
        <taxon>Eutheria</taxon>
        <taxon>Laurasiatheria</taxon>
        <taxon>Eulipotyphla</taxon>
        <taxon>Erinaceidae</taxon>
        <taxon>Erinaceinae</taxon>
        <taxon>Erinaceus</taxon>
    </lineage>
</organism>
<feature type="repeat" description="TNFR-Cys" evidence="1">
    <location>
        <begin position="129"/>
        <end position="166"/>
    </location>
</feature>
<evidence type="ECO:0000313" key="6">
    <source>
        <dbReference type="RefSeq" id="XP_060042155.1"/>
    </source>
</evidence>
<comment type="caution">
    <text evidence="1">Lacks conserved residue(s) required for the propagation of feature annotation.</text>
</comment>
<evidence type="ECO:0000256" key="1">
    <source>
        <dbReference type="PROSITE-ProRule" id="PRU00206"/>
    </source>
</evidence>
<dbReference type="InterPro" id="IPR001368">
    <property type="entry name" value="TNFR/NGFR_Cys_rich_reg"/>
</dbReference>
<proteinExistence type="predicted"/>
<dbReference type="SUPFAM" id="SSF57586">
    <property type="entry name" value="TNF receptor-like"/>
    <property type="match status" value="2"/>
</dbReference>
<evidence type="ECO:0000256" key="2">
    <source>
        <dbReference type="SAM" id="Phobius"/>
    </source>
</evidence>
<feature type="chain" id="PRO_5045276721" evidence="3">
    <location>
        <begin position="17"/>
        <end position="264"/>
    </location>
</feature>
<dbReference type="GeneID" id="103126301"/>
<dbReference type="RefSeq" id="XP_060042155.1">
    <property type="nucleotide sequence ID" value="XM_060186172.1"/>
</dbReference>